<evidence type="ECO:0000259" key="9">
    <source>
        <dbReference type="PROSITE" id="PS50926"/>
    </source>
</evidence>
<dbReference type="InterPro" id="IPR023404">
    <property type="entry name" value="rSAM_horseshoe"/>
</dbReference>
<dbReference type="GO" id="GO:0006400">
    <property type="term" value="P:tRNA modification"/>
    <property type="evidence" value="ECO:0007669"/>
    <property type="project" value="InterPro"/>
</dbReference>
<accession>D6YTS6</accession>
<keyword evidence="5 8" id="KW-0479">Metal-binding</keyword>
<comment type="subcellular location">
    <subcellularLocation>
        <location evidence="8">Cytoplasm</location>
    </subcellularLocation>
</comment>
<dbReference type="GO" id="GO:0051539">
    <property type="term" value="F:4 iron, 4 sulfur cluster binding"/>
    <property type="evidence" value="ECO:0007669"/>
    <property type="project" value="UniProtKB-UniRule"/>
</dbReference>
<keyword evidence="4 8" id="KW-0949">S-adenosyl-L-methionine</keyword>
<dbReference type="eggNOG" id="COG0621">
    <property type="taxonomic scope" value="Bacteria"/>
</dbReference>
<dbReference type="Pfam" id="PF18693">
    <property type="entry name" value="TRAM_2"/>
    <property type="match status" value="1"/>
</dbReference>
<dbReference type="InterPro" id="IPR006638">
    <property type="entry name" value="Elp3/MiaA/NifB-like_rSAM"/>
</dbReference>
<feature type="binding site" evidence="8">
    <location>
        <position position="67"/>
    </location>
    <ligand>
        <name>[4Fe-4S] cluster</name>
        <dbReference type="ChEBI" id="CHEBI:49883"/>
        <label>1</label>
    </ligand>
</feature>
<name>D6YTS6_WADCW</name>
<dbReference type="Gene3D" id="3.40.50.12160">
    <property type="entry name" value="Methylthiotransferase, N-terminal domain"/>
    <property type="match status" value="1"/>
</dbReference>
<gene>
    <name evidence="8" type="primary">rimO</name>
    <name evidence="12" type="ordered locus">wcw_0162</name>
</gene>
<comment type="cofactor">
    <cofactor evidence="8">
        <name>[4Fe-4S] cluster</name>
        <dbReference type="ChEBI" id="CHEBI:49883"/>
    </cofactor>
    <text evidence="8">Binds 2 [4Fe-4S] clusters. One cluster is coordinated with 3 cysteines and an exchangeable S-adenosyl-L-methionine.</text>
</comment>
<sequence length="458" mass="51669">MLKMHKQERGVAASPNFSLGGNKISFISLGCPRNLVDSEVMLGILLKAGYEPSQTLEEADHIVINTCGFLKASRDESLQTINDALKQRKEGAKVIVTGCMVQSHKEMITSPVDYFLGSGDVEGILDAVRSGEKGEQVTSAKSYLEAGEVPRTISTPNHYAYLKIAEGCRKQCAYCIIPTIKGRLKSKPAAQVLKEFRVLLNQGAKEVILIAQDLGDWGKDIGFKRTDGLIHLLKELLKVEGDYWLRLMYLYPDEITGELIQLMKEEPRICPYVDMPIQHVNDNMLKSMHRATHRAQIIGTIETMRKQIPDISIRTSLIVGFPGETEEQFLELAQFLEEQRLDNVGVFQFSREPGSHAYGLPEQIAEEVKQDRYDRLMQIQQHVVEQEMRKWVGRVLDVVIEGYHPETRVLMVGRHRGQCPEIDGQVLINDSRGVDAFGKRYRVEITDISGYDLVGRVI</sequence>
<dbReference type="InterPro" id="IPR005839">
    <property type="entry name" value="Methylthiotransferase"/>
</dbReference>
<dbReference type="SFLD" id="SFLDG01061">
    <property type="entry name" value="methylthiotransferase"/>
    <property type="match status" value="1"/>
</dbReference>
<proteinExistence type="inferred from homology"/>
<dbReference type="InterPro" id="IPR038135">
    <property type="entry name" value="Methylthiotransferase_N_sf"/>
</dbReference>
<dbReference type="PANTHER" id="PTHR43837:SF1">
    <property type="entry name" value="RIBOSOMAL PROTEIN US12 METHYLTHIOTRANSFERASE RIMO"/>
    <property type="match status" value="1"/>
</dbReference>
<dbReference type="SFLD" id="SFLDG01082">
    <property type="entry name" value="B12-binding_domain_containing"/>
    <property type="match status" value="1"/>
</dbReference>
<dbReference type="KEGG" id="wch:wcw_0162"/>
<evidence type="ECO:0000256" key="4">
    <source>
        <dbReference type="ARBA" id="ARBA00022691"/>
    </source>
</evidence>
<evidence type="ECO:0000256" key="7">
    <source>
        <dbReference type="ARBA" id="ARBA00023014"/>
    </source>
</evidence>
<dbReference type="InterPro" id="IPR007197">
    <property type="entry name" value="rSAM"/>
</dbReference>
<evidence type="ECO:0000313" key="12">
    <source>
        <dbReference type="EMBL" id="ADI37537.1"/>
    </source>
</evidence>
<dbReference type="PROSITE" id="PS50926">
    <property type="entry name" value="TRAM"/>
    <property type="match status" value="1"/>
</dbReference>
<comment type="catalytic activity">
    <reaction evidence="8">
        <text>L-aspartate(89)-[ribosomal protein uS12]-hydrogen + (sulfur carrier)-SH + AH2 + 2 S-adenosyl-L-methionine = 3-methylsulfanyl-L-aspartate(89)-[ribosomal protein uS12]-hydrogen + (sulfur carrier)-H + 5'-deoxyadenosine + L-methionine + A + S-adenosyl-L-homocysteine + 2 H(+)</text>
        <dbReference type="Rhea" id="RHEA:37087"/>
        <dbReference type="Rhea" id="RHEA-COMP:10460"/>
        <dbReference type="Rhea" id="RHEA-COMP:10461"/>
        <dbReference type="Rhea" id="RHEA-COMP:14737"/>
        <dbReference type="Rhea" id="RHEA-COMP:14739"/>
        <dbReference type="ChEBI" id="CHEBI:13193"/>
        <dbReference type="ChEBI" id="CHEBI:15378"/>
        <dbReference type="ChEBI" id="CHEBI:17319"/>
        <dbReference type="ChEBI" id="CHEBI:17499"/>
        <dbReference type="ChEBI" id="CHEBI:29917"/>
        <dbReference type="ChEBI" id="CHEBI:29961"/>
        <dbReference type="ChEBI" id="CHEBI:57844"/>
        <dbReference type="ChEBI" id="CHEBI:57856"/>
        <dbReference type="ChEBI" id="CHEBI:59789"/>
        <dbReference type="ChEBI" id="CHEBI:64428"/>
        <dbReference type="ChEBI" id="CHEBI:73599"/>
        <dbReference type="EC" id="2.8.4.4"/>
    </reaction>
</comment>
<dbReference type="HOGENOM" id="CLU_018697_0_0_0"/>
<dbReference type="SUPFAM" id="SSF102114">
    <property type="entry name" value="Radical SAM enzymes"/>
    <property type="match status" value="1"/>
</dbReference>
<keyword evidence="2 8" id="KW-0963">Cytoplasm</keyword>
<dbReference type="SFLD" id="SFLDS00029">
    <property type="entry name" value="Radical_SAM"/>
    <property type="match status" value="1"/>
</dbReference>
<keyword evidence="13" id="KW-1185">Reference proteome</keyword>
<dbReference type="GO" id="GO:0005829">
    <property type="term" value="C:cytosol"/>
    <property type="evidence" value="ECO:0007669"/>
    <property type="project" value="TreeGrafter"/>
</dbReference>
<evidence type="ECO:0000259" key="10">
    <source>
        <dbReference type="PROSITE" id="PS51449"/>
    </source>
</evidence>
<evidence type="ECO:0000259" key="11">
    <source>
        <dbReference type="PROSITE" id="PS51918"/>
    </source>
</evidence>
<dbReference type="NCBIfam" id="TIGR01125">
    <property type="entry name" value="30S ribosomal protein S12 methylthiotransferase RimO"/>
    <property type="match status" value="1"/>
</dbReference>
<comment type="similarity">
    <text evidence="8">Belongs to the methylthiotransferase family. RimO subfamily.</text>
</comment>
<feature type="domain" description="TRAM" evidence="9">
    <location>
        <begin position="389"/>
        <end position="458"/>
    </location>
</feature>
<dbReference type="Pfam" id="PF04055">
    <property type="entry name" value="Radical_SAM"/>
    <property type="match status" value="1"/>
</dbReference>
<dbReference type="GO" id="GO:0035599">
    <property type="term" value="F:aspartic acid methylthiotransferase activity"/>
    <property type="evidence" value="ECO:0007669"/>
    <property type="project" value="TreeGrafter"/>
</dbReference>
<comment type="function">
    <text evidence="8">Catalyzes the methylthiolation of an aspartic acid residue of ribosomal protein uS12.</text>
</comment>
<reference evidence="12 13" key="1">
    <citation type="journal article" date="2010" name="PLoS ONE">
        <title>The Waddlia genome: a window into chlamydial biology.</title>
        <authorList>
            <person name="Bertelli C."/>
            <person name="Collyn F."/>
            <person name="Croxatto A."/>
            <person name="Ruckert C."/>
            <person name="Polkinghorne A."/>
            <person name="Kebbi-Beghdadi C."/>
            <person name="Goesmann A."/>
            <person name="Vaughan L."/>
            <person name="Greub G."/>
        </authorList>
    </citation>
    <scope>NUCLEOTIDE SEQUENCE [LARGE SCALE GENOMIC DNA]</scope>
    <source>
        <strain evidence="13">ATCC VR-1470 / WSU 86-1044</strain>
    </source>
</reference>
<dbReference type="Gene3D" id="3.80.30.20">
    <property type="entry name" value="tm_1862 like domain"/>
    <property type="match status" value="1"/>
</dbReference>
<dbReference type="NCBIfam" id="TIGR00089">
    <property type="entry name" value="MiaB/RimO family radical SAM methylthiotransferase"/>
    <property type="match status" value="1"/>
</dbReference>
<dbReference type="Pfam" id="PF00919">
    <property type="entry name" value="UPF0004"/>
    <property type="match status" value="1"/>
</dbReference>
<dbReference type="STRING" id="716544.wcw_0162"/>
<dbReference type="PANTHER" id="PTHR43837">
    <property type="entry name" value="RIBOSOMAL PROTEIN S12 METHYLTHIOTRANSFERASE RIMO"/>
    <property type="match status" value="1"/>
</dbReference>
<dbReference type="InterPro" id="IPR005840">
    <property type="entry name" value="Ribosomal_uS12_MeSTrfase_RimO"/>
</dbReference>
<feature type="domain" description="MTTase N-terminal" evidence="10">
    <location>
        <begin position="22"/>
        <end position="133"/>
    </location>
</feature>
<feature type="binding site" evidence="8">
    <location>
        <position position="31"/>
    </location>
    <ligand>
        <name>[4Fe-4S] cluster</name>
        <dbReference type="ChEBI" id="CHEBI:49883"/>
        <label>1</label>
    </ligand>
</feature>
<dbReference type="PROSITE" id="PS01278">
    <property type="entry name" value="MTTASE_RADICAL"/>
    <property type="match status" value="1"/>
</dbReference>
<protein>
    <recommendedName>
        <fullName evidence="8">Ribosomal protein uS12 methylthiotransferase RimO</fullName>
        <shortName evidence="8">uS12 MTTase</shortName>
        <shortName evidence="8">uS12 methylthiotransferase</shortName>
        <ecNumber evidence="8">2.8.4.4</ecNumber>
    </recommendedName>
    <alternativeName>
        <fullName evidence="8">Ribosomal protein uS12 (aspartate-C(3))-methylthiotransferase</fullName>
    </alternativeName>
    <alternativeName>
        <fullName evidence="8">Ribosome maturation factor RimO</fullName>
    </alternativeName>
</protein>
<dbReference type="CDD" id="cd01335">
    <property type="entry name" value="Radical_SAM"/>
    <property type="match status" value="1"/>
</dbReference>
<dbReference type="Proteomes" id="UP000001505">
    <property type="component" value="Chromosome"/>
</dbReference>
<dbReference type="InterPro" id="IPR012340">
    <property type="entry name" value="NA-bd_OB-fold"/>
</dbReference>
<keyword evidence="7 8" id="KW-0411">Iron-sulfur</keyword>
<evidence type="ECO:0000313" key="13">
    <source>
        <dbReference type="Proteomes" id="UP000001505"/>
    </source>
</evidence>
<dbReference type="InterPro" id="IPR020612">
    <property type="entry name" value="Methylthiotransferase_CS"/>
</dbReference>
<dbReference type="GO" id="GO:0103039">
    <property type="term" value="F:protein methylthiotransferase activity"/>
    <property type="evidence" value="ECO:0007669"/>
    <property type="project" value="UniProtKB-EC"/>
</dbReference>
<dbReference type="PROSITE" id="PS51449">
    <property type="entry name" value="MTTASE_N"/>
    <property type="match status" value="1"/>
</dbReference>
<dbReference type="Gene3D" id="2.40.50.140">
    <property type="entry name" value="Nucleic acid-binding proteins"/>
    <property type="match status" value="1"/>
</dbReference>
<feature type="binding site" evidence="8">
    <location>
        <position position="172"/>
    </location>
    <ligand>
        <name>[4Fe-4S] cluster</name>
        <dbReference type="ChEBI" id="CHEBI:49883"/>
        <label>2</label>
        <note>4Fe-4S-S-AdoMet</note>
    </ligand>
</feature>
<dbReference type="InterPro" id="IPR013848">
    <property type="entry name" value="Methylthiotransferase_N"/>
</dbReference>
<dbReference type="InterPro" id="IPR058240">
    <property type="entry name" value="rSAM_sf"/>
</dbReference>
<dbReference type="SFLD" id="SFLDF00274">
    <property type="entry name" value="ribosomal_protein_S12_methylth"/>
    <property type="match status" value="1"/>
</dbReference>
<feature type="binding site" evidence="8">
    <location>
        <position position="168"/>
    </location>
    <ligand>
        <name>[4Fe-4S] cluster</name>
        <dbReference type="ChEBI" id="CHEBI:49883"/>
        <label>2</label>
        <note>4Fe-4S-S-AdoMet</note>
    </ligand>
</feature>
<feature type="binding site" evidence="8">
    <location>
        <position position="175"/>
    </location>
    <ligand>
        <name>[4Fe-4S] cluster</name>
        <dbReference type="ChEBI" id="CHEBI:49883"/>
        <label>2</label>
        <note>4Fe-4S-S-AdoMet</note>
    </ligand>
</feature>
<feature type="binding site" evidence="8">
    <location>
        <position position="99"/>
    </location>
    <ligand>
        <name>[4Fe-4S] cluster</name>
        <dbReference type="ChEBI" id="CHEBI:49883"/>
        <label>1</label>
    </ligand>
</feature>
<dbReference type="EC" id="2.8.4.4" evidence="8"/>
<evidence type="ECO:0000256" key="8">
    <source>
        <dbReference type="HAMAP-Rule" id="MF_01865"/>
    </source>
</evidence>
<dbReference type="HAMAP" id="MF_01865">
    <property type="entry name" value="MTTase_RimO"/>
    <property type="match status" value="1"/>
</dbReference>
<evidence type="ECO:0000256" key="6">
    <source>
        <dbReference type="ARBA" id="ARBA00023004"/>
    </source>
</evidence>
<feature type="domain" description="Radical SAM core" evidence="11">
    <location>
        <begin position="154"/>
        <end position="386"/>
    </location>
</feature>
<dbReference type="EMBL" id="CP001928">
    <property type="protein sequence ID" value="ADI37537.1"/>
    <property type="molecule type" value="Genomic_DNA"/>
</dbReference>
<keyword evidence="3 8" id="KW-0808">Transferase</keyword>
<dbReference type="AlphaFoldDB" id="D6YTS6"/>
<dbReference type="FunFam" id="3.80.30.20:FF:000001">
    <property type="entry name" value="tRNA-2-methylthio-N(6)-dimethylallyladenosine synthase 2"/>
    <property type="match status" value="1"/>
</dbReference>
<dbReference type="SMART" id="SM00729">
    <property type="entry name" value="Elp3"/>
    <property type="match status" value="1"/>
</dbReference>
<evidence type="ECO:0000256" key="3">
    <source>
        <dbReference type="ARBA" id="ARBA00022679"/>
    </source>
</evidence>
<dbReference type="PROSITE" id="PS51918">
    <property type="entry name" value="RADICAL_SAM"/>
    <property type="match status" value="1"/>
</dbReference>
<evidence type="ECO:0000256" key="5">
    <source>
        <dbReference type="ARBA" id="ARBA00022723"/>
    </source>
</evidence>
<dbReference type="InterPro" id="IPR002792">
    <property type="entry name" value="TRAM_dom"/>
</dbReference>
<evidence type="ECO:0000256" key="1">
    <source>
        <dbReference type="ARBA" id="ARBA00022485"/>
    </source>
</evidence>
<keyword evidence="1 8" id="KW-0004">4Fe-4S</keyword>
<organism evidence="12 13">
    <name type="scientific">Waddlia chondrophila (strain ATCC VR-1470 / WSU 86-1044)</name>
    <dbReference type="NCBI Taxonomy" id="716544"/>
    <lineage>
        <taxon>Bacteria</taxon>
        <taxon>Pseudomonadati</taxon>
        <taxon>Chlamydiota</taxon>
        <taxon>Chlamydiia</taxon>
        <taxon>Parachlamydiales</taxon>
        <taxon>Waddliaceae</taxon>
        <taxon>Waddlia</taxon>
    </lineage>
</organism>
<dbReference type="GO" id="GO:0046872">
    <property type="term" value="F:metal ion binding"/>
    <property type="evidence" value="ECO:0007669"/>
    <property type="project" value="UniProtKB-KW"/>
</dbReference>
<keyword evidence="6 8" id="KW-0408">Iron</keyword>
<evidence type="ECO:0000256" key="2">
    <source>
        <dbReference type="ARBA" id="ARBA00022490"/>
    </source>
</evidence>